<evidence type="ECO:0000259" key="8">
    <source>
        <dbReference type="Pfam" id="PF01261"/>
    </source>
</evidence>
<keyword evidence="3 7" id="KW-0227">DNA damage</keyword>
<feature type="domain" description="Xylose isomerase-like TIM barrel" evidence="8">
    <location>
        <begin position="18"/>
        <end position="271"/>
    </location>
</feature>
<gene>
    <name evidence="7" type="primary">nfo</name>
    <name evidence="9" type="ORF">A2226_02745</name>
</gene>
<evidence type="ECO:0000256" key="2">
    <source>
        <dbReference type="ARBA" id="ARBA00022723"/>
    </source>
</evidence>
<evidence type="ECO:0000256" key="1">
    <source>
        <dbReference type="ARBA" id="ARBA00005340"/>
    </source>
</evidence>
<keyword evidence="7" id="KW-0540">Nuclease</keyword>
<dbReference type="NCBIfam" id="TIGR00587">
    <property type="entry name" value="nfo"/>
    <property type="match status" value="1"/>
</dbReference>
<dbReference type="GO" id="GO:0008833">
    <property type="term" value="F:deoxyribonuclease IV (phage-T4-induced) activity"/>
    <property type="evidence" value="ECO:0007669"/>
    <property type="project" value="UniProtKB-UniRule"/>
</dbReference>
<dbReference type="HAMAP" id="MF_00152">
    <property type="entry name" value="Nfo"/>
    <property type="match status" value="1"/>
</dbReference>
<dbReference type="FunFam" id="3.20.20.150:FF:000001">
    <property type="entry name" value="Probable endonuclease 4"/>
    <property type="match status" value="1"/>
</dbReference>
<evidence type="ECO:0000256" key="7">
    <source>
        <dbReference type="HAMAP-Rule" id="MF_00152"/>
    </source>
</evidence>
<feature type="binding site" evidence="7">
    <location>
        <position position="180"/>
    </location>
    <ligand>
        <name>Zn(2+)</name>
        <dbReference type="ChEBI" id="CHEBI:29105"/>
        <label>2</label>
    </ligand>
</feature>
<evidence type="ECO:0000256" key="4">
    <source>
        <dbReference type="ARBA" id="ARBA00022801"/>
    </source>
</evidence>
<dbReference type="CDD" id="cd00019">
    <property type="entry name" value="AP2Ec"/>
    <property type="match status" value="1"/>
</dbReference>
<dbReference type="GO" id="GO:0008081">
    <property type="term" value="F:phosphoric diester hydrolase activity"/>
    <property type="evidence" value="ECO:0007669"/>
    <property type="project" value="TreeGrafter"/>
</dbReference>
<dbReference type="AlphaFoldDB" id="A0A1G2Q5U5"/>
<dbReference type="Proteomes" id="UP000178936">
    <property type="component" value="Unassembled WGS sequence"/>
</dbReference>
<name>A0A1G2Q5U5_9BACT</name>
<evidence type="ECO:0000313" key="10">
    <source>
        <dbReference type="Proteomes" id="UP000178936"/>
    </source>
</evidence>
<comment type="similarity">
    <text evidence="1 7">Belongs to the AP endonuclease 2 family.</text>
</comment>
<feature type="binding site" evidence="7">
    <location>
        <position position="142"/>
    </location>
    <ligand>
        <name>Zn(2+)</name>
        <dbReference type="ChEBI" id="CHEBI:29105"/>
        <label>2</label>
    </ligand>
</feature>
<protein>
    <recommendedName>
        <fullName evidence="7">Probable endonuclease 4</fullName>
        <ecNumber evidence="7">3.1.21.2</ecNumber>
    </recommendedName>
    <alternativeName>
        <fullName evidence="7">Endodeoxyribonuclease IV</fullName>
    </alternativeName>
    <alternativeName>
        <fullName evidence="7">Endonuclease IV</fullName>
    </alternativeName>
</protein>
<evidence type="ECO:0000256" key="5">
    <source>
        <dbReference type="ARBA" id="ARBA00022833"/>
    </source>
</evidence>
<keyword evidence="6 7" id="KW-0234">DNA repair</keyword>
<accession>A0A1G2Q5U5</accession>
<dbReference type="PANTHER" id="PTHR21445">
    <property type="entry name" value="ENDONUCLEASE IV ENDODEOXYRIBONUCLEASE IV"/>
    <property type="match status" value="1"/>
</dbReference>
<dbReference type="Gene3D" id="3.20.20.150">
    <property type="entry name" value="Divalent-metal-dependent TIM barrel enzymes"/>
    <property type="match status" value="1"/>
</dbReference>
<dbReference type="GO" id="GO:0003677">
    <property type="term" value="F:DNA binding"/>
    <property type="evidence" value="ECO:0007669"/>
    <property type="project" value="InterPro"/>
</dbReference>
<dbReference type="Pfam" id="PF01261">
    <property type="entry name" value="AP_endonuc_2"/>
    <property type="match status" value="1"/>
</dbReference>
<dbReference type="SMART" id="SM00518">
    <property type="entry name" value="AP2Ec"/>
    <property type="match status" value="1"/>
</dbReference>
<keyword evidence="2 7" id="KW-0479">Metal-binding</keyword>
<keyword evidence="7" id="KW-0255">Endonuclease</keyword>
<comment type="cofactor">
    <cofactor evidence="7">
        <name>Zn(2+)</name>
        <dbReference type="ChEBI" id="CHEBI:29105"/>
    </cofactor>
    <text evidence="7">Binds 3 Zn(2+) ions.</text>
</comment>
<dbReference type="EMBL" id="MHTB01000001">
    <property type="protein sequence ID" value="OHA55908.1"/>
    <property type="molecule type" value="Genomic_DNA"/>
</dbReference>
<feature type="binding site" evidence="7">
    <location>
        <position position="183"/>
    </location>
    <ligand>
        <name>Zn(2+)</name>
        <dbReference type="ChEBI" id="CHEBI:29105"/>
        <label>3</label>
    </ligand>
</feature>
<dbReference type="PROSITE" id="PS51432">
    <property type="entry name" value="AP_NUCLEASE_F2_4"/>
    <property type="match status" value="1"/>
</dbReference>
<feature type="binding site" evidence="7">
    <location>
        <position position="142"/>
    </location>
    <ligand>
        <name>Zn(2+)</name>
        <dbReference type="ChEBI" id="CHEBI:29105"/>
        <label>1</label>
    </ligand>
</feature>
<feature type="binding site" evidence="7">
    <location>
        <position position="217"/>
    </location>
    <ligand>
        <name>Zn(2+)</name>
        <dbReference type="ChEBI" id="CHEBI:29105"/>
        <label>2</label>
    </ligand>
</feature>
<evidence type="ECO:0000256" key="3">
    <source>
        <dbReference type="ARBA" id="ARBA00022763"/>
    </source>
</evidence>
<dbReference type="InterPro" id="IPR013022">
    <property type="entry name" value="Xyl_isomerase-like_TIM-brl"/>
</dbReference>
<organism evidence="9 10">
    <name type="scientific">Candidatus Veblenbacteria bacterium RIFOXYA2_FULL_43_9</name>
    <dbReference type="NCBI Taxonomy" id="1802425"/>
    <lineage>
        <taxon>Bacteria</taxon>
        <taxon>Candidatus Vebleniibacteriota</taxon>
    </lineage>
</organism>
<dbReference type="PANTHER" id="PTHR21445:SF0">
    <property type="entry name" value="APURINIC-APYRIMIDINIC ENDONUCLEASE"/>
    <property type="match status" value="1"/>
</dbReference>
<dbReference type="GO" id="GO:0003906">
    <property type="term" value="F:DNA-(apurinic or apyrimidinic site) endonuclease activity"/>
    <property type="evidence" value="ECO:0007669"/>
    <property type="project" value="TreeGrafter"/>
</dbReference>
<evidence type="ECO:0000256" key="6">
    <source>
        <dbReference type="ARBA" id="ARBA00023204"/>
    </source>
</evidence>
<dbReference type="GO" id="GO:0006284">
    <property type="term" value="P:base-excision repair"/>
    <property type="evidence" value="ECO:0007669"/>
    <property type="project" value="TreeGrafter"/>
</dbReference>
<keyword evidence="5 7" id="KW-0862">Zinc</keyword>
<reference evidence="9 10" key="1">
    <citation type="journal article" date="2016" name="Nat. Commun.">
        <title>Thousands of microbial genomes shed light on interconnected biogeochemical processes in an aquifer system.</title>
        <authorList>
            <person name="Anantharaman K."/>
            <person name="Brown C.T."/>
            <person name="Hug L.A."/>
            <person name="Sharon I."/>
            <person name="Castelle C.J."/>
            <person name="Probst A.J."/>
            <person name="Thomas B.C."/>
            <person name="Singh A."/>
            <person name="Wilkins M.J."/>
            <person name="Karaoz U."/>
            <person name="Brodie E.L."/>
            <person name="Williams K.H."/>
            <person name="Hubbard S.S."/>
            <person name="Banfield J.F."/>
        </authorList>
    </citation>
    <scope>NUCLEOTIDE SEQUENCE [LARGE SCALE GENOMIC DNA]</scope>
</reference>
<dbReference type="PROSITE" id="PS00731">
    <property type="entry name" value="AP_NUCLEASE_F2_3"/>
    <property type="match status" value="1"/>
</dbReference>
<feature type="binding site" evidence="7">
    <location>
        <position position="230"/>
    </location>
    <ligand>
        <name>Zn(2+)</name>
        <dbReference type="ChEBI" id="CHEBI:29105"/>
        <label>3</label>
    </ligand>
</feature>
<sequence>MLFGSHISAAGGVDKAPERAAEVGCEVFQFFSRPPQGGPGSKLTPSVIAAFKGNCKKFKQAESYIHTPYYINFASTTPRIRYGSIAVVREELERGTLLGCKYVMTHLGSTKSAGPKLGFHKTWRAVQRILDGYKGSCLLLLEDSSGAGDLVGSTFEELRDLIKNVESAAKYKNKVGVCLDSCHMFASGYDLSTAAAVKITLDEFGKKVGFKYLKLMHANDSYGELGGKRDRHEHLGKGKIGLEGFKALVQDKRMKAVNFILETPKDNPQDDPRNLAILKKFRVH</sequence>
<comment type="function">
    <text evidence="7">Endonuclease IV plays a role in DNA repair. It cleaves phosphodiester bonds at apurinic or apyrimidinic (AP) sites, generating a 3'-hydroxyl group and a 5'-terminal sugar phosphate.</text>
</comment>
<feature type="binding site" evidence="7">
    <location>
        <position position="262"/>
    </location>
    <ligand>
        <name>Zn(2+)</name>
        <dbReference type="ChEBI" id="CHEBI:29105"/>
        <label>2</label>
    </ligand>
</feature>
<feature type="binding site" evidence="7">
    <location>
        <position position="232"/>
    </location>
    <ligand>
        <name>Zn(2+)</name>
        <dbReference type="ChEBI" id="CHEBI:29105"/>
        <label>3</label>
    </ligand>
</feature>
<dbReference type="SUPFAM" id="SSF51658">
    <property type="entry name" value="Xylose isomerase-like"/>
    <property type="match status" value="1"/>
</dbReference>
<proteinExistence type="inferred from homology"/>
<dbReference type="GO" id="GO:0008270">
    <property type="term" value="F:zinc ion binding"/>
    <property type="evidence" value="ECO:0007669"/>
    <property type="project" value="UniProtKB-UniRule"/>
</dbReference>
<feature type="binding site" evidence="7">
    <location>
        <position position="106"/>
    </location>
    <ligand>
        <name>Zn(2+)</name>
        <dbReference type="ChEBI" id="CHEBI:29105"/>
        <label>1</label>
    </ligand>
</feature>
<comment type="caution">
    <text evidence="9">The sequence shown here is derived from an EMBL/GenBank/DDBJ whole genome shotgun (WGS) entry which is preliminary data.</text>
</comment>
<dbReference type="InterPro" id="IPR018246">
    <property type="entry name" value="AP_endonuc_F2_Zn_BS"/>
</dbReference>
<dbReference type="InterPro" id="IPR001719">
    <property type="entry name" value="AP_endonuc_2"/>
</dbReference>
<dbReference type="InterPro" id="IPR036237">
    <property type="entry name" value="Xyl_isomerase-like_sf"/>
</dbReference>
<feature type="binding site" evidence="7">
    <location>
        <position position="66"/>
    </location>
    <ligand>
        <name>Zn(2+)</name>
        <dbReference type="ChEBI" id="CHEBI:29105"/>
        <label>1</label>
    </ligand>
</feature>
<comment type="catalytic activity">
    <reaction evidence="7">
        <text>Endonucleolytic cleavage to 5'-phosphooligonucleotide end-products.</text>
        <dbReference type="EC" id="3.1.21.2"/>
    </reaction>
</comment>
<dbReference type="EC" id="3.1.21.2" evidence="7"/>
<evidence type="ECO:0000313" key="9">
    <source>
        <dbReference type="EMBL" id="OHA55908.1"/>
    </source>
</evidence>
<keyword evidence="4 7" id="KW-0378">Hydrolase</keyword>